<dbReference type="InterPro" id="IPR015797">
    <property type="entry name" value="NUDIX_hydrolase-like_dom_sf"/>
</dbReference>
<evidence type="ECO:0000313" key="2">
    <source>
        <dbReference type="Proteomes" id="UP000694865"/>
    </source>
</evidence>
<reference evidence="3" key="1">
    <citation type="submission" date="2025-08" db="UniProtKB">
        <authorList>
            <consortium name="RefSeq"/>
        </authorList>
    </citation>
    <scope>IDENTIFICATION</scope>
    <source>
        <tissue evidence="3">Testes</tissue>
    </source>
</reference>
<sequence>MEETGIESEFVSLLCFRQKHDYKFGRSDLYFICIMKAKTLDIRPCPNEVKACQWMKIEDFASHPDVTDTNRFIIKSYMESLKHEHHIVPTDVLDYRRKITQPIYSIKAQTDY</sequence>
<dbReference type="PANTHER" id="PTHR13994">
    <property type="entry name" value="NUDIX HYDROLASE RELATED"/>
    <property type="match status" value="1"/>
</dbReference>
<name>A0ABM0MJD4_SACKO</name>
<dbReference type="PANTHER" id="PTHR13994:SF13">
    <property type="entry name" value="FI03680P"/>
    <property type="match status" value="1"/>
</dbReference>
<keyword evidence="2" id="KW-1185">Reference proteome</keyword>
<dbReference type="Pfam" id="PF00293">
    <property type="entry name" value="NUDIX"/>
    <property type="match status" value="1"/>
</dbReference>
<feature type="domain" description="Nudix hydrolase" evidence="1">
    <location>
        <begin position="2"/>
        <end position="69"/>
    </location>
</feature>
<accession>A0ABM0MJD4</accession>
<evidence type="ECO:0000259" key="1">
    <source>
        <dbReference type="Pfam" id="PF00293"/>
    </source>
</evidence>
<dbReference type="InterPro" id="IPR000086">
    <property type="entry name" value="NUDIX_hydrolase_dom"/>
</dbReference>
<dbReference type="Proteomes" id="UP000694865">
    <property type="component" value="Unplaced"/>
</dbReference>
<evidence type="ECO:0000313" key="3">
    <source>
        <dbReference type="RefSeq" id="XP_006820125.1"/>
    </source>
</evidence>
<dbReference type="GeneID" id="102804215"/>
<dbReference type="InterPro" id="IPR003293">
    <property type="entry name" value="Nudix_hydrolase6-like"/>
</dbReference>
<protein>
    <submittedName>
        <fullName evidence="3">Nudix hydrolase 10-like</fullName>
    </submittedName>
</protein>
<gene>
    <name evidence="3" type="primary">LOC102804215</name>
</gene>
<dbReference type="Gene3D" id="3.90.79.10">
    <property type="entry name" value="Nucleoside Triphosphate Pyrophosphohydrolase"/>
    <property type="match status" value="1"/>
</dbReference>
<proteinExistence type="predicted"/>
<dbReference type="RefSeq" id="XP_006820125.1">
    <property type="nucleotide sequence ID" value="XM_006820062.1"/>
</dbReference>
<dbReference type="SUPFAM" id="SSF55811">
    <property type="entry name" value="Nudix"/>
    <property type="match status" value="1"/>
</dbReference>
<organism evidence="2 3">
    <name type="scientific">Saccoglossus kowalevskii</name>
    <name type="common">Acorn worm</name>
    <dbReference type="NCBI Taxonomy" id="10224"/>
    <lineage>
        <taxon>Eukaryota</taxon>
        <taxon>Metazoa</taxon>
        <taxon>Hemichordata</taxon>
        <taxon>Enteropneusta</taxon>
        <taxon>Harrimaniidae</taxon>
        <taxon>Saccoglossus</taxon>
    </lineage>
</organism>